<dbReference type="Proteomes" id="UP000038010">
    <property type="component" value="Unassembled WGS sequence"/>
</dbReference>
<keyword evidence="2" id="KW-1185">Reference proteome</keyword>
<protein>
    <submittedName>
        <fullName evidence="1">Uncharacterized protein</fullName>
    </submittedName>
</protein>
<proteinExistence type="predicted"/>
<evidence type="ECO:0000313" key="1">
    <source>
        <dbReference type="EMBL" id="KPI37068.1"/>
    </source>
</evidence>
<sequence>MATAFTDISVSPVTTEDPFPDLFAVTAAAFGGQTNDAFWTSIYPGWDTPEGSARGAERMKAGWRNMQHDKDGRPFTVMLQASTPTPDEQGRRIVGVAIWCQYSVVDGWGVKPLEGSIDHIREKMGLAELYPDDEDRQRYVARGWQCLTADRCKAIQEASTREIPATFVLDILAVHPDARSEVLLGDWRAGDSRKLTDAVVSSVPPKDRRWDEACTRSSA</sequence>
<organism evidence="1 2">
    <name type="scientific">Cyphellophora attinorum</name>
    <dbReference type="NCBI Taxonomy" id="1664694"/>
    <lineage>
        <taxon>Eukaryota</taxon>
        <taxon>Fungi</taxon>
        <taxon>Dikarya</taxon>
        <taxon>Ascomycota</taxon>
        <taxon>Pezizomycotina</taxon>
        <taxon>Eurotiomycetes</taxon>
        <taxon>Chaetothyriomycetidae</taxon>
        <taxon>Chaetothyriales</taxon>
        <taxon>Cyphellophoraceae</taxon>
        <taxon>Cyphellophora</taxon>
    </lineage>
</organism>
<name>A0A0N0NJM5_9EURO</name>
<gene>
    <name evidence="1" type="ORF">AB675_3622</name>
</gene>
<dbReference type="STRING" id="1664694.A0A0N0NJM5"/>
<evidence type="ECO:0000313" key="2">
    <source>
        <dbReference type="Proteomes" id="UP000038010"/>
    </source>
</evidence>
<dbReference type="GeneID" id="28735570"/>
<dbReference type="VEuPathDB" id="FungiDB:AB675_3622"/>
<accession>A0A0N0NJM5</accession>
<dbReference type="EMBL" id="LFJN01000026">
    <property type="protein sequence ID" value="KPI37068.1"/>
    <property type="molecule type" value="Genomic_DNA"/>
</dbReference>
<dbReference type="RefSeq" id="XP_017997031.1">
    <property type="nucleotide sequence ID" value="XM_018143690.1"/>
</dbReference>
<dbReference type="AlphaFoldDB" id="A0A0N0NJM5"/>
<reference evidence="1 2" key="1">
    <citation type="submission" date="2015-06" db="EMBL/GenBank/DDBJ databases">
        <title>Draft genome of the ant-associated black yeast Phialophora attae CBS 131958.</title>
        <authorList>
            <person name="Moreno L.F."/>
            <person name="Stielow B.J."/>
            <person name="de Hoog S."/>
            <person name="Vicente V.A."/>
            <person name="Weiss V.A."/>
            <person name="de Vries M."/>
            <person name="Cruz L.M."/>
            <person name="Souza E.M."/>
        </authorList>
    </citation>
    <scope>NUCLEOTIDE SEQUENCE [LARGE SCALE GENOMIC DNA]</scope>
    <source>
        <strain evidence="1 2">CBS 131958</strain>
    </source>
</reference>
<comment type="caution">
    <text evidence="1">The sequence shown here is derived from an EMBL/GenBank/DDBJ whole genome shotgun (WGS) entry which is preliminary data.</text>
</comment>
<dbReference type="Gene3D" id="3.40.630.30">
    <property type="match status" value="1"/>
</dbReference>
<dbReference type="OrthoDB" id="2832510at2759"/>